<evidence type="ECO:0000313" key="3">
    <source>
        <dbReference type="Proteomes" id="UP000607653"/>
    </source>
</evidence>
<feature type="compositionally biased region" description="Basic and acidic residues" evidence="1">
    <location>
        <begin position="23"/>
        <end position="38"/>
    </location>
</feature>
<reference evidence="2 3" key="1">
    <citation type="journal article" date="2020" name="Mol. Biol. Evol.">
        <title>Distinct Expression and Methylation Patterns for Genes with Different Fates following a Single Whole-Genome Duplication in Flowering Plants.</title>
        <authorList>
            <person name="Shi T."/>
            <person name="Rahmani R.S."/>
            <person name="Gugger P.F."/>
            <person name="Wang M."/>
            <person name="Li H."/>
            <person name="Zhang Y."/>
            <person name="Li Z."/>
            <person name="Wang Q."/>
            <person name="Van de Peer Y."/>
            <person name="Marchal K."/>
            <person name="Chen J."/>
        </authorList>
    </citation>
    <scope>NUCLEOTIDE SEQUENCE [LARGE SCALE GENOMIC DNA]</scope>
    <source>
        <tissue evidence="2">Leaf</tissue>
    </source>
</reference>
<comment type="caution">
    <text evidence="2">The sequence shown here is derived from an EMBL/GenBank/DDBJ whole genome shotgun (WGS) entry which is preliminary data.</text>
</comment>
<organism evidence="2 3">
    <name type="scientific">Nelumbo nucifera</name>
    <name type="common">Sacred lotus</name>
    <dbReference type="NCBI Taxonomy" id="4432"/>
    <lineage>
        <taxon>Eukaryota</taxon>
        <taxon>Viridiplantae</taxon>
        <taxon>Streptophyta</taxon>
        <taxon>Embryophyta</taxon>
        <taxon>Tracheophyta</taxon>
        <taxon>Spermatophyta</taxon>
        <taxon>Magnoliopsida</taxon>
        <taxon>Proteales</taxon>
        <taxon>Nelumbonaceae</taxon>
        <taxon>Nelumbo</taxon>
    </lineage>
</organism>
<dbReference type="EMBL" id="DUZY01000006">
    <property type="protein sequence ID" value="DAD42816.1"/>
    <property type="molecule type" value="Genomic_DNA"/>
</dbReference>
<accession>A0A822ZIH9</accession>
<keyword evidence="3" id="KW-1185">Reference proteome</keyword>
<proteinExistence type="predicted"/>
<name>A0A822ZIH9_NELNU</name>
<gene>
    <name evidence="2" type="ORF">HUJ06_001046</name>
</gene>
<evidence type="ECO:0000256" key="1">
    <source>
        <dbReference type="SAM" id="MobiDB-lite"/>
    </source>
</evidence>
<protein>
    <submittedName>
        <fullName evidence="2">Uncharacterized protein</fullName>
    </submittedName>
</protein>
<feature type="region of interest" description="Disordered" evidence="1">
    <location>
        <begin position="20"/>
        <end position="42"/>
    </location>
</feature>
<evidence type="ECO:0000313" key="2">
    <source>
        <dbReference type="EMBL" id="DAD42816.1"/>
    </source>
</evidence>
<dbReference type="Proteomes" id="UP000607653">
    <property type="component" value="Unassembled WGS sequence"/>
</dbReference>
<dbReference type="AlphaFoldDB" id="A0A822ZIH9"/>
<sequence>MKSPSLADFIHLQENNEYSVEVGTKKETPHQAQMDERNPASPVSSILIPLSSSLSPFYNCWPFAFALGPMSLEEGMSLLLLPHPNSNLVVLGLKLLLWFGPRDWFNQHLVGNSIWCLFDGESGGACNNYLGVV</sequence>